<dbReference type="AlphaFoldDB" id="A0A7V7PQ81"/>
<dbReference type="EMBL" id="VZDO01000005">
    <property type="protein sequence ID" value="KAB0680313.1"/>
    <property type="molecule type" value="Genomic_DNA"/>
</dbReference>
<dbReference type="Proteomes" id="UP000432089">
    <property type="component" value="Unassembled WGS sequence"/>
</dbReference>
<organism evidence="2 3">
    <name type="scientific">Plantimonas leprariae</name>
    <dbReference type="NCBI Taxonomy" id="2615207"/>
    <lineage>
        <taxon>Bacteria</taxon>
        <taxon>Pseudomonadati</taxon>
        <taxon>Pseudomonadota</taxon>
        <taxon>Alphaproteobacteria</taxon>
        <taxon>Hyphomicrobiales</taxon>
        <taxon>Aurantimonadaceae</taxon>
        <taxon>Plantimonas</taxon>
    </lineage>
</organism>
<evidence type="ECO:0000259" key="1">
    <source>
        <dbReference type="Pfam" id="PF00561"/>
    </source>
</evidence>
<keyword evidence="3" id="KW-1185">Reference proteome</keyword>
<evidence type="ECO:0000313" key="2">
    <source>
        <dbReference type="EMBL" id="KAB0680313.1"/>
    </source>
</evidence>
<dbReference type="RefSeq" id="WP_150969386.1">
    <property type="nucleotide sequence ID" value="NZ_VZDO01000005.1"/>
</dbReference>
<keyword evidence="2" id="KW-0378">Hydrolase</keyword>
<dbReference type="PANTHER" id="PTHR43689">
    <property type="entry name" value="HYDROLASE"/>
    <property type="match status" value="1"/>
</dbReference>
<dbReference type="InterPro" id="IPR000639">
    <property type="entry name" value="Epox_hydrolase-like"/>
</dbReference>
<evidence type="ECO:0000313" key="3">
    <source>
        <dbReference type="Proteomes" id="UP000432089"/>
    </source>
</evidence>
<sequence>MFGGLRSPSWSVEGRDWPNRAFSRFVRSGGLLWHLQEMGEGPRVLFVHGTGAATHSFRDLAPLLAASGFRVLALDLPGHGFTQHPASGDGLSLPGMARLVRGVLAEAGFEPQVAVGHSAGAAVLVAMALDGSIRPETVVALNGALLPIRGAALFSPLAKLLFLNPLAPRLFALRAISRDATRRLLESTGSAVDARGVELYARLFRSSGHVAATLGMMANWDLDPIERRLPALAMPLVLVAAADDRAIPPADARTVAARMPNARVVPIRRGGHLVHESEPAEIAALIRRAAAEAGVVPAGPG</sequence>
<dbReference type="PRINTS" id="PR00111">
    <property type="entry name" value="ABHYDROLASE"/>
</dbReference>
<dbReference type="Pfam" id="PF00561">
    <property type="entry name" value="Abhydrolase_1"/>
    <property type="match status" value="1"/>
</dbReference>
<dbReference type="InterPro" id="IPR000073">
    <property type="entry name" value="AB_hydrolase_1"/>
</dbReference>
<dbReference type="InterPro" id="IPR029058">
    <property type="entry name" value="AB_hydrolase_fold"/>
</dbReference>
<dbReference type="NCBIfam" id="TIGR03056">
    <property type="entry name" value="bchO_mg_che_rel"/>
    <property type="match status" value="1"/>
</dbReference>
<comment type="caution">
    <text evidence="2">The sequence shown here is derived from an EMBL/GenBank/DDBJ whole genome shotgun (WGS) entry which is preliminary data.</text>
</comment>
<feature type="domain" description="AB hydrolase-1" evidence="1">
    <location>
        <begin position="42"/>
        <end position="279"/>
    </location>
</feature>
<accession>A0A7V7PQ81</accession>
<reference evidence="2 3" key="1">
    <citation type="submission" date="2019-09" db="EMBL/GenBank/DDBJ databases">
        <title>YIM 132180 draft genome.</title>
        <authorList>
            <person name="Zhang K."/>
        </authorList>
    </citation>
    <scope>NUCLEOTIDE SEQUENCE [LARGE SCALE GENOMIC DNA]</scope>
    <source>
        <strain evidence="2 3">YIM 132180</strain>
    </source>
</reference>
<gene>
    <name evidence="2" type="ORF">F6X38_09050</name>
</gene>
<name>A0A7V7PQ81_9HYPH</name>
<dbReference type="SUPFAM" id="SSF53474">
    <property type="entry name" value="alpha/beta-Hydrolases"/>
    <property type="match status" value="1"/>
</dbReference>
<dbReference type="GO" id="GO:0016787">
    <property type="term" value="F:hydrolase activity"/>
    <property type="evidence" value="ECO:0007669"/>
    <property type="project" value="UniProtKB-KW"/>
</dbReference>
<protein>
    <submittedName>
        <fullName evidence="2">Alpha/beta fold hydrolase</fullName>
    </submittedName>
</protein>
<dbReference type="PRINTS" id="PR00412">
    <property type="entry name" value="EPOXHYDRLASE"/>
</dbReference>
<dbReference type="InterPro" id="IPR017497">
    <property type="entry name" value="BchO"/>
</dbReference>
<proteinExistence type="predicted"/>
<dbReference type="PANTHER" id="PTHR43689:SF8">
    <property type="entry name" value="ALPHA_BETA-HYDROLASES SUPERFAMILY PROTEIN"/>
    <property type="match status" value="1"/>
</dbReference>
<dbReference type="Gene3D" id="3.40.50.1820">
    <property type="entry name" value="alpha/beta hydrolase"/>
    <property type="match status" value="1"/>
</dbReference>